<dbReference type="Gene3D" id="1.10.3810.10">
    <property type="entry name" value="Biosynthetic peptidoglycan transglycosylase-like"/>
    <property type="match status" value="1"/>
</dbReference>
<dbReference type="SUPFAM" id="SSF53955">
    <property type="entry name" value="Lysozyme-like"/>
    <property type="match status" value="1"/>
</dbReference>
<comment type="caution">
    <text evidence="20">The sequence shown here is derived from an EMBL/GenBank/DDBJ whole genome shotgun (WGS) entry which is preliminary data.</text>
</comment>
<dbReference type="InterPro" id="IPR012338">
    <property type="entry name" value="Beta-lactam/transpept-like"/>
</dbReference>
<evidence type="ECO:0000256" key="7">
    <source>
        <dbReference type="ARBA" id="ARBA00022801"/>
    </source>
</evidence>
<dbReference type="GO" id="GO:0071555">
    <property type="term" value="P:cell wall organization"/>
    <property type="evidence" value="ECO:0007669"/>
    <property type="project" value="UniProtKB-KW"/>
</dbReference>
<feature type="region of interest" description="Disordered" evidence="16">
    <location>
        <begin position="895"/>
        <end position="951"/>
    </location>
</feature>
<dbReference type="InterPro" id="IPR001264">
    <property type="entry name" value="Glyco_trans_51"/>
</dbReference>
<evidence type="ECO:0000256" key="9">
    <source>
        <dbReference type="ARBA" id="ARBA00022984"/>
    </source>
</evidence>
<dbReference type="Pfam" id="PF00905">
    <property type="entry name" value="Transpeptidase"/>
    <property type="match status" value="1"/>
</dbReference>
<dbReference type="GO" id="GO:0009002">
    <property type="term" value="F:serine-type D-Ala-D-Ala carboxypeptidase activity"/>
    <property type="evidence" value="ECO:0007669"/>
    <property type="project" value="UniProtKB-EC"/>
</dbReference>
<dbReference type="PANTHER" id="PTHR32282:SF32">
    <property type="entry name" value="PENICILLIN-BINDING PROTEIN 2A"/>
    <property type="match status" value="1"/>
</dbReference>
<dbReference type="Gene3D" id="3.40.710.10">
    <property type="entry name" value="DD-peptidase/beta-lactamase superfamily"/>
    <property type="match status" value="1"/>
</dbReference>
<dbReference type="GO" id="GO:0008658">
    <property type="term" value="F:penicillin binding"/>
    <property type="evidence" value="ECO:0007669"/>
    <property type="project" value="InterPro"/>
</dbReference>
<comment type="catalytic activity">
    <reaction evidence="15">
        <text>[GlcNAc-(1-&gt;4)-Mur2Ac(oyl-L-Ala-gamma-D-Glu-L-Lys-D-Ala-D-Ala)](n)-di-trans,octa-cis-undecaprenyl diphosphate + beta-D-GlcNAc-(1-&gt;4)-Mur2Ac(oyl-L-Ala-gamma-D-Glu-L-Lys-D-Ala-D-Ala)-di-trans,octa-cis-undecaprenyl diphosphate = [GlcNAc-(1-&gt;4)-Mur2Ac(oyl-L-Ala-gamma-D-Glu-L-Lys-D-Ala-D-Ala)](n+1)-di-trans,octa-cis-undecaprenyl diphosphate + di-trans,octa-cis-undecaprenyl diphosphate + H(+)</text>
        <dbReference type="Rhea" id="RHEA:23708"/>
        <dbReference type="Rhea" id="RHEA-COMP:9602"/>
        <dbReference type="Rhea" id="RHEA-COMP:9603"/>
        <dbReference type="ChEBI" id="CHEBI:15378"/>
        <dbReference type="ChEBI" id="CHEBI:58405"/>
        <dbReference type="ChEBI" id="CHEBI:60033"/>
        <dbReference type="ChEBI" id="CHEBI:78435"/>
        <dbReference type="EC" id="2.4.99.28"/>
    </reaction>
</comment>
<evidence type="ECO:0000256" key="1">
    <source>
        <dbReference type="ARBA" id="ARBA00022475"/>
    </source>
</evidence>
<feature type="domain" description="Penicillin-binding protein transpeptidase" evidence="18">
    <location>
        <begin position="420"/>
        <end position="661"/>
    </location>
</feature>
<keyword evidence="21" id="KW-1185">Reference proteome</keyword>
<dbReference type="RefSeq" id="WP_049682624.1">
    <property type="nucleotide sequence ID" value="NZ_LFZW01000001.1"/>
</dbReference>
<dbReference type="Gene3D" id="3.90.1310.40">
    <property type="match status" value="1"/>
</dbReference>
<dbReference type="GO" id="GO:0008955">
    <property type="term" value="F:peptidoglycan glycosyltransferase activity"/>
    <property type="evidence" value="ECO:0007669"/>
    <property type="project" value="UniProtKB-EC"/>
</dbReference>
<evidence type="ECO:0000256" key="17">
    <source>
        <dbReference type="SAM" id="Phobius"/>
    </source>
</evidence>
<dbReference type="EMBL" id="LFZW01000001">
    <property type="protein sequence ID" value="KMY51276.1"/>
    <property type="molecule type" value="Genomic_DNA"/>
</dbReference>
<evidence type="ECO:0000256" key="2">
    <source>
        <dbReference type="ARBA" id="ARBA00022645"/>
    </source>
</evidence>
<feature type="compositionally biased region" description="Basic and acidic residues" evidence="16">
    <location>
        <begin position="942"/>
        <end position="951"/>
    </location>
</feature>
<dbReference type="InterPro" id="IPR001460">
    <property type="entry name" value="PCN-bd_Tpept"/>
</dbReference>
<keyword evidence="13" id="KW-0961">Cell wall biogenesis/degradation</keyword>
<keyword evidence="7" id="KW-0378">Hydrolase</keyword>
<feature type="compositionally biased region" description="Low complexity" evidence="16">
    <location>
        <begin position="928"/>
        <end position="937"/>
    </location>
</feature>
<keyword evidence="5 20" id="KW-0808">Transferase</keyword>
<evidence type="ECO:0000256" key="5">
    <source>
        <dbReference type="ARBA" id="ARBA00022679"/>
    </source>
</evidence>
<keyword evidence="1" id="KW-1003">Cell membrane</keyword>
<dbReference type="Proteomes" id="UP000037146">
    <property type="component" value="Unassembled WGS sequence"/>
</dbReference>
<keyword evidence="2" id="KW-0121">Carboxypeptidase</keyword>
<feature type="transmembrane region" description="Helical" evidence="17">
    <location>
        <begin position="30"/>
        <end position="63"/>
    </location>
</feature>
<keyword evidence="10 17" id="KW-1133">Transmembrane helix</keyword>
<evidence type="ECO:0000256" key="11">
    <source>
        <dbReference type="ARBA" id="ARBA00023136"/>
    </source>
</evidence>
<dbReference type="SUPFAM" id="SSF56601">
    <property type="entry name" value="beta-lactamase/transpeptidase-like"/>
    <property type="match status" value="1"/>
</dbReference>
<keyword evidence="11 17" id="KW-0472">Membrane</keyword>
<dbReference type="InterPro" id="IPR013783">
    <property type="entry name" value="Ig-like_fold"/>
</dbReference>
<evidence type="ECO:0000256" key="3">
    <source>
        <dbReference type="ARBA" id="ARBA00022670"/>
    </source>
</evidence>
<dbReference type="InterPro" id="IPR050396">
    <property type="entry name" value="Glycosyltr_51/Transpeptidase"/>
</dbReference>
<evidence type="ECO:0000256" key="12">
    <source>
        <dbReference type="ARBA" id="ARBA00023268"/>
    </source>
</evidence>
<evidence type="ECO:0000259" key="18">
    <source>
        <dbReference type="Pfam" id="PF00905"/>
    </source>
</evidence>
<feature type="domain" description="Glycosyl transferase family 51" evidence="19">
    <location>
        <begin position="97"/>
        <end position="283"/>
    </location>
</feature>
<protein>
    <submittedName>
        <fullName evidence="20">Peptidoglycan glycosyltransferase</fullName>
    </submittedName>
</protein>
<comment type="catalytic activity">
    <reaction evidence="14">
        <text>Preferential cleavage: (Ac)2-L-Lys-D-Ala-|-D-Ala. Also transpeptidation of peptidyl-alanyl moieties that are N-acyl substituents of D-alanine.</text>
        <dbReference type="EC" id="3.4.16.4"/>
    </reaction>
</comment>
<dbReference type="AlphaFoldDB" id="A0A0K9GXD8"/>
<keyword evidence="9" id="KW-0573">Peptidoglycan synthesis</keyword>
<dbReference type="GO" id="GO:0006508">
    <property type="term" value="P:proteolysis"/>
    <property type="evidence" value="ECO:0007669"/>
    <property type="project" value="UniProtKB-KW"/>
</dbReference>
<evidence type="ECO:0000256" key="8">
    <source>
        <dbReference type="ARBA" id="ARBA00022960"/>
    </source>
</evidence>
<reference evidence="21" key="1">
    <citation type="submission" date="2015-07" db="EMBL/GenBank/DDBJ databases">
        <title>Genome sequencing project for genomic taxonomy and phylogenomics of Bacillus-like bacteria.</title>
        <authorList>
            <person name="Liu B."/>
            <person name="Wang J."/>
            <person name="Zhu Y."/>
            <person name="Liu G."/>
            <person name="Chen Q."/>
            <person name="Chen Z."/>
            <person name="Lan J."/>
            <person name="Che J."/>
            <person name="Ge C."/>
            <person name="Shi H."/>
            <person name="Pan Z."/>
            <person name="Liu X."/>
        </authorList>
    </citation>
    <scope>NUCLEOTIDE SEQUENCE [LARGE SCALE GENOMIC DNA]</scope>
    <source>
        <strain evidence="21">FJAT-27997</strain>
    </source>
</reference>
<dbReference type="InterPro" id="IPR023346">
    <property type="entry name" value="Lysozyme-like_dom_sf"/>
</dbReference>
<sequence length="951" mass="105868">MKNNENEPISFWLKFTNFFRSKKTQKYSRVTYHVVWNILLLFIIVLVLGFSFAGGVGAGYFAALVKDEPVRSKEELRKDIYNYEESSDLYFADNIFLGKLKSDLDREEITIDEMSPHLLNAIVATEDEYFNQHKGVVPKAVMRAIFQEMTNASVQSGGSTLTQQLIKNQILTNEVSFDRKAKEILLALRLENFFTKDEILQTYLNVSTLGRNSSGQNIAGVQAAAKGIFGIEAKDLSIPQAAFIAGLPQSPFRYTPYTQKGELKSPESLEPGLLRMKTVLKRMREGNYLTEQEYNDALNYDITKDFIGPKTAPSKVYPWLVVELEERAIKVLSGILAEQAGYEKSDLETDKDLKEQYTTLARRELKQNNYKVYSTINKDMYDNMQKVVKNYEYFGRDKPQQVTNHETGEETTIQEPVETGAILIENKTGKILSFVGGRDFDREQTNHATIAKRPNGSTMKPLLVYAPAFELGYISPGSVGINVPISIRGWQPKNAGEGYTGLTNAREALVKSYNIPAASYYMGIINQRPATYLEKMGFTSLIETDYSIPSLALGAPTNGVTVEENVNAFTTFANDGQFIDAYMIDKIVAKDGKVIYQHKVDPVDVFSPQTAYLTLDIMRDVISNGTARYLNGKLSFSSDWAGKTGTTNNTQDAWFVATNPNVTFGTWMGYDTPKRIDNKYKGLTYSQRNIKLWASLVNSAYSVNADLIGPKGKFEKPAGIVTRSFCSVSGLLPSDACSSAGLVKTDLFNVKFVPSKVDNSFINGQYVYAGGGRYLAQSSTPSEFTSGGYMLNPEYLNKIGGKYITNMSDLISKYNVTGSTLSDNGKAPTAPDLALNGNSMKWNSHPERDVVGYRVYRNGQRVASIRSNETLAYSIQDGTYYVTAVDIVGKESTPSNAVTKQWEQKPEVPSNTTETRKEQTNQETKPDVTPVETTSPTTPEPPAEKPAKSEN</sequence>
<evidence type="ECO:0000256" key="6">
    <source>
        <dbReference type="ARBA" id="ARBA00022692"/>
    </source>
</evidence>
<dbReference type="Pfam" id="PF00912">
    <property type="entry name" value="Transgly"/>
    <property type="match status" value="1"/>
</dbReference>
<dbReference type="Gene3D" id="2.60.40.10">
    <property type="entry name" value="Immunoglobulins"/>
    <property type="match status" value="1"/>
</dbReference>
<evidence type="ECO:0000256" key="16">
    <source>
        <dbReference type="SAM" id="MobiDB-lite"/>
    </source>
</evidence>
<dbReference type="GO" id="GO:0008360">
    <property type="term" value="P:regulation of cell shape"/>
    <property type="evidence" value="ECO:0007669"/>
    <property type="project" value="UniProtKB-KW"/>
</dbReference>
<evidence type="ECO:0000256" key="14">
    <source>
        <dbReference type="ARBA" id="ARBA00034000"/>
    </source>
</evidence>
<proteinExistence type="predicted"/>
<evidence type="ECO:0000256" key="4">
    <source>
        <dbReference type="ARBA" id="ARBA00022676"/>
    </source>
</evidence>
<dbReference type="GO" id="GO:0030288">
    <property type="term" value="C:outer membrane-bounded periplasmic space"/>
    <property type="evidence" value="ECO:0007669"/>
    <property type="project" value="TreeGrafter"/>
</dbReference>
<evidence type="ECO:0000256" key="13">
    <source>
        <dbReference type="ARBA" id="ARBA00023316"/>
    </source>
</evidence>
<dbReference type="InterPro" id="IPR036950">
    <property type="entry name" value="PBP_transglycosylase"/>
</dbReference>
<evidence type="ECO:0000313" key="21">
    <source>
        <dbReference type="Proteomes" id="UP000037146"/>
    </source>
</evidence>
<accession>A0A0K9GXD8</accession>
<dbReference type="STRING" id="1679170.AC625_18420"/>
<keyword evidence="4" id="KW-0328">Glycosyltransferase</keyword>
<feature type="compositionally biased region" description="Basic and acidic residues" evidence="16">
    <location>
        <begin position="914"/>
        <end position="926"/>
    </location>
</feature>
<dbReference type="PATRIC" id="fig|1679170.3.peg.4178"/>
<dbReference type="PANTHER" id="PTHR32282">
    <property type="entry name" value="BINDING PROTEIN TRANSPEPTIDASE, PUTATIVE-RELATED"/>
    <property type="match status" value="1"/>
</dbReference>
<name>A0A0K9GXD8_9BACI</name>
<gene>
    <name evidence="20" type="ORF">AC625_18420</name>
</gene>
<evidence type="ECO:0000256" key="15">
    <source>
        <dbReference type="ARBA" id="ARBA00049902"/>
    </source>
</evidence>
<evidence type="ECO:0000313" key="20">
    <source>
        <dbReference type="EMBL" id="KMY51276.1"/>
    </source>
</evidence>
<dbReference type="OrthoDB" id="9766909at2"/>
<evidence type="ECO:0000259" key="19">
    <source>
        <dbReference type="Pfam" id="PF00912"/>
    </source>
</evidence>
<keyword evidence="12" id="KW-0511">Multifunctional enzyme</keyword>
<keyword evidence="8" id="KW-0133">Cell shape</keyword>
<organism evidence="20 21">
    <name type="scientific">Peribacillus loiseleuriae</name>
    <dbReference type="NCBI Taxonomy" id="1679170"/>
    <lineage>
        <taxon>Bacteria</taxon>
        <taxon>Bacillati</taxon>
        <taxon>Bacillota</taxon>
        <taxon>Bacilli</taxon>
        <taxon>Bacillales</taxon>
        <taxon>Bacillaceae</taxon>
        <taxon>Peribacillus</taxon>
    </lineage>
</organism>
<evidence type="ECO:0000256" key="10">
    <source>
        <dbReference type="ARBA" id="ARBA00022989"/>
    </source>
</evidence>
<dbReference type="GO" id="GO:0009252">
    <property type="term" value="P:peptidoglycan biosynthetic process"/>
    <property type="evidence" value="ECO:0007669"/>
    <property type="project" value="UniProtKB-KW"/>
</dbReference>
<keyword evidence="6 17" id="KW-0812">Transmembrane</keyword>
<keyword evidence="3" id="KW-0645">Protease</keyword>